<dbReference type="RefSeq" id="WP_310092976.1">
    <property type="nucleotide sequence ID" value="NZ_JAVDTT010000002.1"/>
</dbReference>
<evidence type="ECO:0000313" key="5">
    <source>
        <dbReference type="EMBL" id="MDR6841828.1"/>
    </source>
</evidence>
<feature type="chain" id="PRO_5045960470" evidence="3">
    <location>
        <begin position="22"/>
        <end position="145"/>
    </location>
</feature>
<reference evidence="5 6" key="1">
    <citation type="submission" date="2023-07" db="EMBL/GenBank/DDBJ databases">
        <title>Sorghum-associated microbial communities from plants grown in Nebraska, USA.</title>
        <authorList>
            <person name="Schachtman D."/>
        </authorList>
    </citation>
    <scope>NUCLEOTIDE SEQUENCE [LARGE SCALE GENOMIC DNA]</scope>
    <source>
        <strain evidence="5 6">BE107</strain>
    </source>
</reference>
<dbReference type="Gene3D" id="2.60.40.2020">
    <property type="match status" value="1"/>
</dbReference>
<feature type="signal peptide" evidence="3">
    <location>
        <begin position="1"/>
        <end position="21"/>
    </location>
</feature>
<dbReference type="InterPro" id="IPR052781">
    <property type="entry name" value="Cys_protease_inhibitor_I42"/>
</dbReference>
<proteinExistence type="predicted"/>
<dbReference type="Proteomes" id="UP001254759">
    <property type="component" value="Unassembled WGS sequence"/>
</dbReference>
<dbReference type="PANTHER" id="PTHR36530:SF1">
    <property type="entry name" value="AMOEBIASIN-1"/>
    <property type="match status" value="1"/>
</dbReference>
<dbReference type="Pfam" id="PF09394">
    <property type="entry name" value="Inhibitor_I42"/>
    <property type="match status" value="1"/>
</dbReference>
<evidence type="ECO:0000313" key="6">
    <source>
        <dbReference type="Proteomes" id="UP001254759"/>
    </source>
</evidence>
<protein>
    <submittedName>
        <fullName evidence="5">Secreted protein</fullName>
    </submittedName>
</protein>
<keyword evidence="6" id="KW-1185">Reference proteome</keyword>
<evidence type="ECO:0000256" key="2">
    <source>
        <dbReference type="ARBA" id="ARBA00022704"/>
    </source>
</evidence>
<organism evidence="5 6">
    <name type="scientific">Pseudoxanthomonas sacheonensis</name>
    <dbReference type="NCBI Taxonomy" id="443615"/>
    <lineage>
        <taxon>Bacteria</taxon>
        <taxon>Pseudomonadati</taxon>
        <taxon>Pseudomonadota</taxon>
        <taxon>Gammaproteobacteria</taxon>
        <taxon>Lysobacterales</taxon>
        <taxon>Lysobacteraceae</taxon>
        <taxon>Pseudoxanthomonas</taxon>
    </lineage>
</organism>
<accession>A0ABU1RSS4</accession>
<evidence type="ECO:0000256" key="3">
    <source>
        <dbReference type="SAM" id="SignalP"/>
    </source>
</evidence>
<sequence length="145" mass="15287">MSLKPHAIVLLACAMALPGCATEPGDKTEADGTSENASDAVVVDAQADGETRLRRGQLLAIALDSNASTGYAWEIIEDGRPVLESAPVPASAAPAVPPMPGAGGISRWRYRAAQTGTATLRLVYRRSWEQGVEPVRTATYRVVVE</sequence>
<evidence type="ECO:0000256" key="1">
    <source>
        <dbReference type="ARBA" id="ARBA00022690"/>
    </source>
</evidence>
<dbReference type="InterPro" id="IPR018990">
    <property type="entry name" value="Prot_inh_I42_chagasin"/>
</dbReference>
<dbReference type="EMBL" id="JAVDTT010000002">
    <property type="protein sequence ID" value="MDR6841828.1"/>
    <property type="molecule type" value="Genomic_DNA"/>
</dbReference>
<dbReference type="PANTHER" id="PTHR36530">
    <property type="entry name" value="INHIBITOR OF CYSTEINE PEPTIDASE"/>
    <property type="match status" value="1"/>
</dbReference>
<keyword evidence="1" id="KW-0646">Protease inhibitor</keyword>
<dbReference type="InterPro" id="IPR036331">
    <property type="entry name" value="Chagasin-like_sf"/>
</dbReference>
<name>A0ABU1RSS4_9GAMM</name>
<evidence type="ECO:0000259" key="4">
    <source>
        <dbReference type="Pfam" id="PF09394"/>
    </source>
</evidence>
<gene>
    <name evidence="5" type="ORF">J2W94_002113</name>
</gene>
<keyword evidence="2" id="KW-0789">Thiol protease inhibitor</keyword>
<feature type="domain" description="Proteinase inhibitor I42 chagasin" evidence="4">
    <location>
        <begin position="53"/>
        <end position="142"/>
    </location>
</feature>
<comment type="caution">
    <text evidence="5">The sequence shown here is derived from an EMBL/GenBank/DDBJ whole genome shotgun (WGS) entry which is preliminary data.</text>
</comment>
<keyword evidence="3" id="KW-0732">Signal</keyword>
<dbReference type="SUPFAM" id="SSF141066">
    <property type="entry name" value="ICP-like"/>
    <property type="match status" value="1"/>
</dbReference>